<evidence type="ECO:0000313" key="2">
    <source>
        <dbReference type="EMBL" id="PXV79835.1"/>
    </source>
</evidence>
<evidence type="ECO:0008006" key="4">
    <source>
        <dbReference type="Google" id="ProtNLM"/>
    </source>
</evidence>
<feature type="chain" id="PRO_5046640570" description="Lipoprotein" evidence="1">
    <location>
        <begin position="20"/>
        <end position="166"/>
    </location>
</feature>
<dbReference type="PROSITE" id="PS51257">
    <property type="entry name" value="PROKAR_LIPOPROTEIN"/>
    <property type="match status" value="1"/>
</dbReference>
<keyword evidence="3" id="KW-1185">Reference proteome</keyword>
<reference evidence="2 3" key="1">
    <citation type="submission" date="2018-04" db="EMBL/GenBank/DDBJ databases">
        <title>Active sludge and wastewater microbial communities from Klosterneuburg, Austria.</title>
        <authorList>
            <person name="Wagner M."/>
        </authorList>
    </citation>
    <scope>NUCLEOTIDE SEQUENCE [LARGE SCALE GENOMIC DNA]</scope>
    <source>
        <strain evidence="2 3">Nm 57</strain>
    </source>
</reference>
<dbReference type="EMBL" id="QICQ01000020">
    <property type="protein sequence ID" value="PXV79835.1"/>
    <property type="molecule type" value="Genomic_DNA"/>
</dbReference>
<gene>
    <name evidence="2" type="ORF">C8R14_12046</name>
</gene>
<organism evidence="2 3">
    <name type="scientific">Nitrosomonas eutropha</name>
    <dbReference type="NCBI Taxonomy" id="916"/>
    <lineage>
        <taxon>Bacteria</taxon>
        <taxon>Pseudomonadati</taxon>
        <taxon>Pseudomonadota</taxon>
        <taxon>Betaproteobacteria</taxon>
        <taxon>Nitrosomonadales</taxon>
        <taxon>Nitrosomonadaceae</taxon>
        <taxon>Nitrosomonas</taxon>
    </lineage>
</organism>
<protein>
    <recommendedName>
        <fullName evidence="4">Lipoprotein</fullName>
    </recommendedName>
</protein>
<accession>A0ABX5M970</accession>
<dbReference type="Proteomes" id="UP000247780">
    <property type="component" value="Unassembled WGS sequence"/>
</dbReference>
<evidence type="ECO:0000256" key="1">
    <source>
        <dbReference type="SAM" id="SignalP"/>
    </source>
</evidence>
<sequence>MRNIALITLVLALAGCASAYKPKGFGGGFSETQLDTNVFRVSFRGNGYTRAERAEELALLRSAELTLKNGFTHFAIIDSQSREKHSAYTAPTQSYTTANATAYGNSAYGTANTTTYGGQTFLISKPSTTNTIMCFKGKPDIQGLVYDAQFLCGSLGKKYEAICGAN</sequence>
<feature type="signal peptide" evidence="1">
    <location>
        <begin position="1"/>
        <end position="19"/>
    </location>
</feature>
<name>A0ABX5M970_9PROT</name>
<comment type="caution">
    <text evidence="2">The sequence shown here is derived from an EMBL/GenBank/DDBJ whole genome shotgun (WGS) entry which is preliminary data.</text>
</comment>
<keyword evidence="1" id="KW-0732">Signal</keyword>
<proteinExistence type="predicted"/>
<evidence type="ECO:0000313" key="3">
    <source>
        <dbReference type="Proteomes" id="UP000247780"/>
    </source>
</evidence>
<dbReference type="NCBIfam" id="NF047637">
    <property type="entry name" value="lipo_CC0125"/>
    <property type="match status" value="1"/>
</dbReference>
<dbReference type="RefSeq" id="WP_011634425.1">
    <property type="nucleotide sequence ID" value="NZ_FMTW01000033.1"/>
</dbReference>